<feature type="region of interest" description="Disordered" evidence="1">
    <location>
        <begin position="255"/>
        <end position="284"/>
    </location>
</feature>
<dbReference type="InterPro" id="IPR036638">
    <property type="entry name" value="HLH_DNA-bd_sf"/>
</dbReference>
<feature type="region of interest" description="Disordered" evidence="1">
    <location>
        <begin position="84"/>
        <end position="110"/>
    </location>
</feature>
<evidence type="ECO:0000313" key="2">
    <source>
        <dbReference type="EMBL" id="GBM20670.1"/>
    </source>
</evidence>
<evidence type="ECO:0000313" key="3">
    <source>
        <dbReference type="Proteomes" id="UP000499080"/>
    </source>
</evidence>
<reference evidence="2 3" key="1">
    <citation type="journal article" date="2019" name="Sci. Rep.">
        <title>Orb-weaving spider Araneus ventricosus genome elucidates the spidroin gene catalogue.</title>
        <authorList>
            <person name="Kono N."/>
            <person name="Nakamura H."/>
            <person name="Ohtoshi R."/>
            <person name="Moran D.A.P."/>
            <person name="Shinohara A."/>
            <person name="Yoshida Y."/>
            <person name="Fujiwara M."/>
            <person name="Mori M."/>
            <person name="Tomita M."/>
            <person name="Arakawa K."/>
        </authorList>
    </citation>
    <scope>NUCLEOTIDE SEQUENCE [LARGE SCALE GENOMIC DNA]</scope>
</reference>
<sequence length="310" mass="34692">MEGAMEFEGDPLRNRLHGEARDQPQHPYGVARFVDASAWMNTNVSRISRVDNFSSHRYCAQVPFPSQLEAILPTGGCSADGARCRPERHGAAQRTGEEAGSARQPRIRHPQAVSAARKLQEEETINTARYCDILAKLMSVIRRKRPGLLSRGVLFLDDKAIAEHRFLPGWFVEIVFTLSKMETLRSAIEYIKQLQYLLDPTPDYTGQQSSSQSSHPPDNARWAQVGSWEEAMGNVLSILKIREVSAELYGFPGKPDVGVPSHSKAPRPASHSTARSRSKNSLSDLERMLRKEDFSITSDYLKDNSNTDLL</sequence>
<dbReference type="OrthoDB" id="5976910at2759"/>
<keyword evidence="3" id="KW-1185">Reference proteome</keyword>
<proteinExistence type="predicted"/>
<organism evidence="2 3">
    <name type="scientific">Araneus ventricosus</name>
    <name type="common">Orbweaver spider</name>
    <name type="synonym">Epeira ventricosa</name>
    <dbReference type="NCBI Taxonomy" id="182803"/>
    <lineage>
        <taxon>Eukaryota</taxon>
        <taxon>Metazoa</taxon>
        <taxon>Ecdysozoa</taxon>
        <taxon>Arthropoda</taxon>
        <taxon>Chelicerata</taxon>
        <taxon>Arachnida</taxon>
        <taxon>Araneae</taxon>
        <taxon>Araneomorphae</taxon>
        <taxon>Entelegynae</taxon>
        <taxon>Araneoidea</taxon>
        <taxon>Araneidae</taxon>
        <taxon>Araneus</taxon>
    </lineage>
</organism>
<dbReference type="AlphaFoldDB" id="A0A4Y2DUY3"/>
<protein>
    <submittedName>
        <fullName evidence="2">Uncharacterized protein</fullName>
    </submittedName>
</protein>
<dbReference type="GO" id="GO:0046983">
    <property type="term" value="F:protein dimerization activity"/>
    <property type="evidence" value="ECO:0007669"/>
    <property type="project" value="InterPro"/>
</dbReference>
<name>A0A4Y2DUY3_ARAVE</name>
<dbReference type="EMBL" id="BGPR01000445">
    <property type="protein sequence ID" value="GBM20670.1"/>
    <property type="molecule type" value="Genomic_DNA"/>
</dbReference>
<accession>A0A4Y2DUY3</accession>
<feature type="compositionally biased region" description="Basic and acidic residues" evidence="1">
    <location>
        <begin position="10"/>
        <end position="24"/>
    </location>
</feature>
<feature type="compositionally biased region" description="Polar residues" evidence="1">
    <location>
        <begin position="270"/>
        <end position="283"/>
    </location>
</feature>
<gene>
    <name evidence="2" type="ORF">AVEN_230250_1</name>
</gene>
<dbReference type="Proteomes" id="UP000499080">
    <property type="component" value="Unassembled WGS sequence"/>
</dbReference>
<comment type="caution">
    <text evidence="2">The sequence shown here is derived from an EMBL/GenBank/DDBJ whole genome shotgun (WGS) entry which is preliminary data.</text>
</comment>
<feature type="region of interest" description="Disordered" evidence="1">
    <location>
        <begin position="1"/>
        <end position="24"/>
    </location>
</feature>
<dbReference type="Gene3D" id="4.10.280.10">
    <property type="entry name" value="Helix-loop-helix DNA-binding domain"/>
    <property type="match status" value="1"/>
</dbReference>
<evidence type="ECO:0000256" key="1">
    <source>
        <dbReference type="SAM" id="MobiDB-lite"/>
    </source>
</evidence>